<evidence type="ECO:0000313" key="3">
    <source>
        <dbReference type="Proteomes" id="UP000238479"/>
    </source>
</evidence>
<dbReference type="EMBL" id="PDCK01000042">
    <property type="protein sequence ID" value="PRQ36023.1"/>
    <property type="molecule type" value="Genomic_DNA"/>
</dbReference>
<dbReference type="AlphaFoldDB" id="A0A2P6QPE6"/>
<dbReference type="NCBIfam" id="TIGR00756">
    <property type="entry name" value="PPR"/>
    <property type="match status" value="1"/>
</dbReference>
<reference evidence="2 3" key="1">
    <citation type="journal article" date="2018" name="Nat. Genet.">
        <title>The Rosa genome provides new insights in the design of modern roses.</title>
        <authorList>
            <person name="Bendahmane M."/>
        </authorList>
    </citation>
    <scope>NUCLEOTIDE SEQUENCE [LARGE SCALE GENOMIC DNA]</scope>
    <source>
        <strain evidence="3">cv. Old Blush</strain>
    </source>
</reference>
<dbReference type="InterPro" id="IPR011990">
    <property type="entry name" value="TPR-like_helical_dom_sf"/>
</dbReference>
<dbReference type="PANTHER" id="PTHR47926">
    <property type="entry name" value="PENTATRICOPEPTIDE REPEAT-CONTAINING PROTEIN"/>
    <property type="match status" value="1"/>
</dbReference>
<evidence type="ECO:0000313" key="2">
    <source>
        <dbReference type="EMBL" id="PRQ36023.1"/>
    </source>
</evidence>
<dbReference type="Gene3D" id="1.25.40.10">
    <property type="entry name" value="Tetratricopeptide repeat domain"/>
    <property type="match status" value="1"/>
</dbReference>
<organism evidence="2 3">
    <name type="scientific">Rosa chinensis</name>
    <name type="common">China rose</name>
    <dbReference type="NCBI Taxonomy" id="74649"/>
    <lineage>
        <taxon>Eukaryota</taxon>
        <taxon>Viridiplantae</taxon>
        <taxon>Streptophyta</taxon>
        <taxon>Embryophyta</taxon>
        <taxon>Tracheophyta</taxon>
        <taxon>Spermatophyta</taxon>
        <taxon>Magnoliopsida</taxon>
        <taxon>eudicotyledons</taxon>
        <taxon>Gunneridae</taxon>
        <taxon>Pentapetalae</taxon>
        <taxon>rosids</taxon>
        <taxon>fabids</taxon>
        <taxon>Rosales</taxon>
        <taxon>Rosaceae</taxon>
        <taxon>Rosoideae</taxon>
        <taxon>Rosoideae incertae sedis</taxon>
        <taxon>Rosa</taxon>
    </lineage>
</organism>
<dbReference type="OMA" id="AECRTHK"/>
<dbReference type="PANTHER" id="PTHR47926:SF452">
    <property type="entry name" value="PENTATRICOPEPTIDE REPEAT-CONTAINING PROTEIN"/>
    <property type="match status" value="1"/>
</dbReference>
<accession>A0A2P6QPE6</accession>
<dbReference type="InterPro" id="IPR002885">
    <property type="entry name" value="PPR_rpt"/>
</dbReference>
<name>A0A2P6QPE6_ROSCH</name>
<keyword evidence="3" id="KW-1185">Reference proteome</keyword>
<proteinExistence type="predicted"/>
<dbReference type="Proteomes" id="UP000238479">
    <property type="component" value="Chromosome 4"/>
</dbReference>
<sequence>MLVFWNKGGTFSCQCSVHGSSPHIVHYGCMVDLLGQAGRLEEAVDLIKHMSMEPNDVIWGSLLAECRTHKNIEVAAYAAEQISKLTT</sequence>
<gene>
    <name evidence="2" type="ORF">RchiOBHm_Chr4g0386891</name>
</gene>
<dbReference type="Pfam" id="PF12854">
    <property type="entry name" value="PPR_1"/>
    <property type="match status" value="1"/>
</dbReference>
<dbReference type="Gramene" id="PRQ36023">
    <property type="protein sequence ID" value="PRQ36023"/>
    <property type="gene ID" value="RchiOBHm_Chr4g0386891"/>
</dbReference>
<dbReference type="GO" id="GO:0003723">
    <property type="term" value="F:RNA binding"/>
    <property type="evidence" value="ECO:0007669"/>
    <property type="project" value="InterPro"/>
</dbReference>
<dbReference type="GO" id="GO:0009451">
    <property type="term" value="P:RNA modification"/>
    <property type="evidence" value="ECO:0007669"/>
    <property type="project" value="InterPro"/>
</dbReference>
<protein>
    <submittedName>
        <fullName evidence="2">Putative pentatricopeptide</fullName>
    </submittedName>
</protein>
<comment type="caution">
    <text evidence="2">The sequence shown here is derived from an EMBL/GenBank/DDBJ whole genome shotgun (WGS) entry which is preliminary data.</text>
</comment>
<evidence type="ECO:0000256" key="1">
    <source>
        <dbReference type="ARBA" id="ARBA00022737"/>
    </source>
</evidence>
<keyword evidence="1" id="KW-0677">Repeat</keyword>
<dbReference type="InterPro" id="IPR046960">
    <property type="entry name" value="PPR_At4g14850-like_plant"/>
</dbReference>
<dbReference type="STRING" id="74649.A0A2P6QPE6"/>